<dbReference type="EMBL" id="LR899011">
    <property type="protein sequence ID" value="CAD7085479.1"/>
    <property type="molecule type" value="Genomic_DNA"/>
</dbReference>
<dbReference type="PRINTS" id="PR00660">
    <property type="entry name" value="ERLUMENR"/>
</dbReference>
<dbReference type="OrthoDB" id="7694678at2759"/>
<dbReference type="InParanoid" id="A0A7R8UR48"/>
<dbReference type="Proteomes" id="UP000594454">
    <property type="component" value="Chromosome 3"/>
</dbReference>
<evidence type="ECO:0000256" key="11">
    <source>
        <dbReference type="SAM" id="Phobius"/>
    </source>
</evidence>
<feature type="transmembrane region" description="Helical" evidence="11">
    <location>
        <begin position="119"/>
        <end position="137"/>
    </location>
</feature>
<sequence length="272" mass="31767">MNIFRFLGDMCHLFAMLLLLYKITKTKSCIGVSGRTQILLLIVFLTRYSDLFVYFLSMYNTGMKMAYIACTLTTVCLIYGRFRKTYEQEYDTVHIGYVITPCLIAAMFINYEFVWNEVLWSFSIYLEAVAIIPQLCFTRKRGFTKHMIIYLLALGSYRSLYILNWIFRYVTENHLDYLSLFCGVTQTLIFAVFFCLGCRKPANEGREIEVSVIDCKKPSPLDMNLNDKDRQLLIDYIQRKEISRPDIKTCMVAQNSENDCKVDIDEKTANVM</sequence>
<keyword evidence="13" id="KW-1185">Reference proteome</keyword>
<evidence type="ECO:0008006" key="14">
    <source>
        <dbReference type="Google" id="ProtNLM"/>
    </source>
</evidence>
<keyword evidence="6" id="KW-0931">ER-Golgi transport</keyword>
<comment type="subcellular location">
    <subcellularLocation>
        <location evidence="1">Endoplasmic reticulum membrane</location>
        <topology evidence="1">Multi-pass membrane protein</topology>
    </subcellularLocation>
</comment>
<evidence type="ECO:0000256" key="4">
    <source>
        <dbReference type="ARBA" id="ARBA00022692"/>
    </source>
</evidence>
<name>A0A7R8UR48_HERIL</name>
<evidence type="ECO:0000256" key="3">
    <source>
        <dbReference type="ARBA" id="ARBA00022448"/>
    </source>
</evidence>
<feature type="transmembrane region" description="Helical" evidence="11">
    <location>
        <begin position="36"/>
        <end position="59"/>
    </location>
</feature>
<dbReference type="GO" id="GO:0016192">
    <property type="term" value="P:vesicle-mediated transport"/>
    <property type="evidence" value="ECO:0007669"/>
    <property type="project" value="UniProtKB-KW"/>
</dbReference>
<evidence type="ECO:0000256" key="9">
    <source>
        <dbReference type="ARBA" id="ARBA00023136"/>
    </source>
</evidence>
<protein>
    <recommendedName>
        <fullName evidence="14">ER lumen protein-retaining receptor</fullName>
    </recommendedName>
</protein>
<evidence type="ECO:0000256" key="5">
    <source>
        <dbReference type="ARBA" id="ARBA00022824"/>
    </source>
</evidence>
<keyword evidence="10" id="KW-0675">Receptor</keyword>
<dbReference type="Pfam" id="PF00810">
    <property type="entry name" value="ER_lumen_recept"/>
    <property type="match status" value="1"/>
</dbReference>
<evidence type="ECO:0000256" key="10">
    <source>
        <dbReference type="ARBA" id="ARBA00023170"/>
    </source>
</evidence>
<keyword evidence="7" id="KW-0653">Protein transport</keyword>
<keyword evidence="9 11" id="KW-0472">Membrane</keyword>
<evidence type="ECO:0000256" key="2">
    <source>
        <dbReference type="ARBA" id="ARBA00010120"/>
    </source>
</evidence>
<evidence type="ECO:0000313" key="13">
    <source>
        <dbReference type="Proteomes" id="UP000594454"/>
    </source>
</evidence>
<reference evidence="12 13" key="1">
    <citation type="submission" date="2020-11" db="EMBL/GenBank/DDBJ databases">
        <authorList>
            <person name="Wallbank WR R."/>
            <person name="Pardo Diaz C."/>
            <person name="Kozak K."/>
            <person name="Martin S."/>
            <person name="Jiggins C."/>
            <person name="Moest M."/>
            <person name="Warren A I."/>
            <person name="Generalovic N T."/>
            <person name="Byers J.R.P. K."/>
            <person name="Montejo-Kovacevich G."/>
            <person name="Yen C E."/>
        </authorList>
    </citation>
    <scope>NUCLEOTIDE SEQUENCE [LARGE SCALE GENOMIC DNA]</scope>
</reference>
<evidence type="ECO:0000256" key="7">
    <source>
        <dbReference type="ARBA" id="ARBA00022927"/>
    </source>
</evidence>
<accession>A0A7R8UR48</accession>
<keyword evidence="4 11" id="KW-0812">Transmembrane</keyword>
<feature type="transmembrane region" description="Helical" evidence="11">
    <location>
        <begin position="149"/>
        <end position="171"/>
    </location>
</feature>
<gene>
    <name evidence="12" type="ORF">HERILL_LOCUS8318</name>
</gene>
<feature type="transmembrane region" description="Helical" evidence="11">
    <location>
        <begin position="177"/>
        <end position="196"/>
    </location>
</feature>
<dbReference type="GO" id="GO:0015031">
    <property type="term" value="P:protein transport"/>
    <property type="evidence" value="ECO:0007669"/>
    <property type="project" value="UniProtKB-KW"/>
</dbReference>
<feature type="transmembrane region" description="Helical" evidence="11">
    <location>
        <begin position="65"/>
        <end position="82"/>
    </location>
</feature>
<dbReference type="GO" id="GO:0046923">
    <property type="term" value="F:ER retention sequence binding"/>
    <property type="evidence" value="ECO:0007669"/>
    <property type="project" value="InterPro"/>
</dbReference>
<feature type="transmembrane region" description="Helical" evidence="11">
    <location>
        <begin position="94"/>
        <end position="113"/>
    </location>
</feature>
<dbReference type="GO" id="GO:0005789">
    <property type="term" value="C:endoplasmic reticulum membrane"/>
    <property type="evidence" value="ECO:0007669"/>
    <property type="project" value="UniProtKB-SubCell"/>
</dbReference>
<proteinExistence type="inferred from homology"/>
<dbReference type="AlphaFoldDB" id="A0A7R8UR48"/>
<keyword evidence="8 11" id="KW-1133">Transmembrane helix</keyword>
<evidence type="ECO:0000256" key="1">
    <source>
        <dbReference type="ARBA" id="ARBA00004477"/>
    </source>
</evidence>
<dbReference type="PANTHER" id="PTHR10585">
    <property type="entry name" value="ER LUMEN PROTEIN RETAINING RECEPTOR"/>
    <property type="match status" value="1"/>
</dbReference>
<evidence type="ECO:0000313" key="12">
    <source>
        <dbReference type="EMBL" id="CAD7085479.1"/>
    </source>
</evidence>
<organism evidence="12 13">
    <name type="scientific">Hermetia illucens</name>
    <name type="common">Black soldier fly</name>
    <dbReference type="NCBI Taxonomy" id="343691"/>
    <lineage>
        <taxon>Eukaryota</taxon>
        <taxon>Metazoa</taxon>
        <taxon>Ecdysozoa</taxon>
        <taxon>Arthropoda</taxon>
        <taxon>Hexapoda</taxon>
        <taxon>Insecta</taxon>
        <taxon>Pterygota</taxon>
        <taxon>Neoptera</taxon>
        <taxon>Endopterygota</taxon>
        <taxon>Diptera</taxon>
        <taxon>Brachycera</taxon>
        <taxon>Stratiomyomorpha</taxon>
        <taxon>Stratiomyidae</taxon>
        <taxon>Hermetiinae</taxon>
        <taxon>Hermetia</taxon>
    </lineage>
</organism>
<evidence type="ECO:0000256" key="8">
    <source>
        <dbReference type="ARBA" id="ARBA00022989"/>
    </source>
</evidence>
<keyword evidence="5" id="KW-0256">Endoplasmic reticulum</keyword>
<dbReference type="InterPro" id="IPR000133">
    <property type="entry name" value="ER_ret_rcpt"/>
</dbReference>
<keyword evidence="3" id="KW-0813">Transport</keyword>
<evidence type="ECO:0000256" key="6">
    <source>
        <dbReference type="ARBA" id="ARBA00022892"/>
    </source>
</evidence>
<dbReference type="GO" id="GO:0006621">
    <property type="term" value="P:protein retention in ER lumen"/>
    <property type="evidence" value="ECO:0007669"/>
    <property type="project" value="InterPro"/>
</dbReference>
<comment type="similarity">
    <text evidence="2">Belongs to the ERD2 family.</text>
</comment>